<dbReference type="Proteomes" id="UP000887580">
    <property type="component" value="Unplaced"/>
</dbReference>
<name>A0AC35F2N2_9BILA</name>
<reference evidence="2" key="1">
    <citation type="submission" date="2022-11" db="UniProtKB">
        <authorList>
            <consortium name="WormBaseParasite"/>
        </authorList>
    </citation>
    <scope>IDENTIFICATION</scope>
</reference>
<sequence length="134" mass="15365">MKNIKMFLSKIGFIVFLVFIFGNEKSFAALIPEPTQIIRTQVTTFNYGGFKQVQTIEEISKPFPNDQLTRLRRTVAAQESELFKNDADPFAMPEIETYPVEDLKTLSSTNGNNEDLINQQDPRVQEVDVVGWFE</sequence>
<evidence type="ECO:0000313" key="2">
    <source>
        <dbReference type="WBParaSite" id="PS1159_v2.g12524.t1"/>
    </source>
</evidence>
<dbReference type="WBParaSite" id="PS1159_v2.g12524.t1">
    <property type="protein sequence ID" value="PS1159_v2.g12524.t1"/>
    <property type="gene ID" value="PS1159_v2.g12524"/>
</dbReference>
<accession>A0AC35F2N2</accession>
<proteinExistence type="predicted"/>
<organism evidence="1 2">
    <name type="scientific">Panagrolaimus sp. PS1159</name>
    <dbReference type="NCBI Taxonomy" id="55785"/>
    <lineage>
        <taxon>Eukaryota</taxon>
        <taxon>Metazoa</taxon>
        <taxon>Ecdysozoa</taxon>
        <taxon>Nematoda</taxon>
        <taxon>Chromadorea</taxon>
        <taxon>Rhabditida</taxon>
        <taxon>Tylenchina</taxon>
        <taxon>Panagrolaimomorpha</taxon>
        <taxon>Panagrolaimoidea</taxon>
        <taxon>Panagrolaimidae</taxon>
        <taxon>Panagrolaimus</taxon>
    </lineage>
</organism>
<protein>
    <submittedName>
        <fullName evidence="2">Uncharacterized protein</fullName>
    </submittedName>
</protein>
<evidence type="ECO:0000313" key="1">
    <source>
        <dbReference type="Proteomes" id="UP000887580"/>
    </source>
</evidence>